<dbReference type="PANTHER" id="PTHR43223:SF2">
    <property type="entry name" value="METALLO-BETA-LACTAMASE DOMAIN-CONTAINING PROTEIN"/>
    <property type="match status" value="1"/>
</dbReference>
<dbReference type="SUPFAM" id="SSF55718">
    <property type="entry name" value="SCP-like"/>
    <property type="match status" value="1"/>
</dbReference>
<dbReference type="AlphaFoldDB" id="A0AA52EEQ4"/>
<dbReference type="GO" id="GO:0046872">
    <property type="term" value="F:metal ion binding"/>
    <property type="evidence" value="ECO:0007669"/>
    <property type="project" value="UniProtKB-KW"/>
</dbReference>
<organism evidence="6 7">
    <name type="scientific">Temperatibacter marinus</name>
    <dbReference type="NCBI Taxonomy" id="1456591"/>
    <lineage>
        <taxon>Bacteria</taxon>
        <taxon>Pseudomonadati</taxon>
        <taxon>Pseudomonadota</taxon>
        <taxon>Alphaproteobacteria</taxon>
        <taxon>Kordiimonadales</taxon>
        <taxon>Temperatibacteraceae</taxon>
        <taxon>Temperatibacter</taxon>
    </lineage>
</organism>
<evidence type="ECO:0000259" key="5">
    <source>
        <dbReference type="SMART" id="SM00849"/>
    </source>
</evidence>
<dbReference type="InterPro" id="IPR036527">
    <property type="entry name" value="SCP2_sterol-bd_dom_sf"/>
</dbReference>
<dbReference type="Pfam" id="PF14863">
    <property type="entry name" value="Alkyl_sulf_dimr"/>
    <property type="match status" value="1"/>
</dbReference>
<evidence type="ECO:0000313" key="7">
    <source>
        <dbReference type="Proteomes" id="UP001268683"/>
    </source>
</evidence>
<keyword evidence="3" id="KW-0862">Zinc</keyword>
<dbReference type="InterPro" id="IPR029229">
    <property type="entry name" value="Alkyl_sulf_C"/>
</dbReference>
<dbReference type="Gene3D" id="3.60.15.30">
    <property type="entry name" value="Metallo-beta-lactamase domain"/>
    <property type="match status" value="1"/>
</dbReference>
<keyword evidence="1" id="KW-0479">Metal-binding</keyword>
<sequence>MRGIVLLTFALLLVGCEEKGPAPIPIDRPLVSDPALKGEEVLQKVTDLPIWSYRNVNGNLPNIILIDGKEGLIIIDTGLSLNDSKKVVDDIKSKFDKPVKALIYTHHHIDHTGGAASFLEIADPNMAIIGSEHLNEEMQDENNVVGRIMGMRAYYMYGMSLYDEEETKAYRIGLSGKVQSGKTGFLPTTRVITKESKVELAGENFILFPTGGEAGSHIAVYMEDHGVIFSGDEMQGPSFPNLHSLRGTKPRDANKWITALDRIRAFEPKIMVPSHGNIVEGADEIETVIRTYRDAIQWTHDQAIRLINKGYTQEELAEALPALPESLQLYPYTKEFYGTVKHSVRNYFTGYISWFDGDPATLNPTPRVERSRRYVKMMGGREAILAAALAAKDTNDPQWVAELTTHLIRIDHDDIDARRLKAWSFRVMARQTINTNWQGFYLTGALELENKVDSIAFQKHLQSMFSPKFIDSIRLLNLLRYNVDGEKAEGKDIKIQFRFPDRNETFTLHLRNQILDIRSGEDSSATASLIMNRSLFDQILSGEKEFLGEMISGDIDLEGSRLDALSLLSSLDTEPTEINLVIR</sequence>
<evidence type="ECO:0000256" key="4">
    <source>
        <dbReference type="ARBA" id="ARBA00033751"/>
    </source>
</evidence>
<dbReference type="SMART" id="SM00849">
    <property type="entry name" value="Lactamase_B"/>
    <property type="match status" value="1"/>
</dbReference>
<dbReference type="KEGG" id="tmk:QGN29_07745"/>
<evidence type="ECO:0000313" key="6">
    <source>
        <dbReference type="EMBL" id="WND01450.1"/>
    </source>
</evidence>
<dbReference type="CDD" id="cd07710">
    <property type="entry name" value="arylsulfatase_Sdsa1-like_MBL-fold"/>
    <property type="match status" value="1"/>
</dbReference>
<dbReference type="Proteomes" id="UP001268683">
    <property type="component" value="Chromosome"/>
</dbReference>
<dbReference type="Gene3D" id="1.25.40.880">
    <property type="entry name" value="Alkyl sulfatase, dimerisation domain"/>
    <property type="match status" value="1"/>
</dbReference>
<proteinExistence type="inferred from homology"/>
<evidence type="ECO:0000256" key="1">
    <source>
        <dbReference type="ARBA" id="ARBA00022723"/>
    </source>
</evidence>
<dbReference type="GO" id="GO:0018741">
    <property type="term" value="F:linear primary-alkylsulfatase activity"/>
    <property type="evidence" value="ECO:0007669"/>
    <property type="project" value="InterPro"/>
</dbReference>
<dbReference type="InterPro" id="IPR036866">
    <property type="entry name" value="RibonucZ/Hydroxyglut_hydro"/>
</dbReference>
<dbReference type="PANTHER" id="PTHR43223">
    <property type="entry name" value="ALKYL/ARYL-SULFATASE"/>
    <property type="match status" value="1"/>
</dbReference>
<gene>
    <name evidence="6" type="ORF">QGN29_07745</name>
</gene>
<dbReference type="Gene3D" id="3.30.1050.10">
    <property type="entry name" value="SCP2 sterol-binding domain"/>
    <property type="match status" value="1"/>
</dbReference>
<dbReference type="SUPFAM" id="SSF56281">
    <property type="entry name" value="Metallo-hydrolase/oxidoreductase"/>
    <property type="match status" value="1"/>
</dbReference>
<dbReference type="EMBL" id="CP123872">
    <property type="protein sequence ID" value="WND01450.1"/>
    <property type="molecule type" value="Genomic_DNA"/>
</dbReference>
<dbReference type="PROSITE" id="PS51257">
    <property type="entry name" value="PROKAR_LIPOPROTEIN"/>
    <property type="match status" value="1"/>
</dbReference>
<dbReference type="InterPro" id="IPR052195">
    <property type="entry name" value="Bact_Alkyl/Aryl-Sulfatase"/>
</dbReference>
<name>A0AA52EEQ4_9PROT</name>
<dbReference type="GO" id="GO:0046983">
    <property type="term" value="F:protein dimerization activity"/>
    <property type="evidence" value="ECO:0007669"/>
    <property type="project" value="InterPro"/>
</dbReference>
<dbReference type="RefSeq" id="WP_310797278.1">
    <property type="nucleotide sequence ID" value="NZ_CP123872.1"/>
</dbReference>
<reference evidence="6" key="1">
    <citation type="submission" date="2023-04" db="EMBL/GenBank/DDBJ databases">
        <title>Complete genome sequence of Temperatibacter marinus.</title>
        <authorList>
            <person name="Rong J.-C."/>
            <person name="Yi M.-L."/>
            <person name="Zhao Q."/>
        </authorList>
    </citation>
    <scope>NUCLEOTIDE SEQUENCE</scope>
    <source>
        <strain evidence="6">NBRC 110045</strain>
    </source>
</reference>
<dbReference type="InterPro" id="IPR044097">
    <property type="entry name" value="Bds1/SdsA1_MBL-fold"/>
</dbReference>
<dbReference type="InterPro" id="IPR001279">
    <property type="entry name" value="Metallo-B-lactamas"/>
</dbReference>
<dbReference type="GO" id="GO:0018909">
    <property type="term" value="P:dodecyl sulfate metabolic process"/>
    <property type="evidence" value="ECO:0007669"/>
    <property type="project" value="InterPro"/>
</dbReference>
<evidence type="ECO:0000256" key="2">
    <source>
        <dbReference type="ARBA" id="ARBA00022801"/>
    </source>
</evidence>
<protein>
    <submittedName>
        <fullName evidence="6">Alkyl sulfatase dimerization domain-containing protein</fullName>
    </submittedName>
</protein>
<dbReference type="Pfam" id="PF00753">
    <property type="entry name" value="Lactamase_B"/>
    <property type="match status" value="1"/>
</dbReference>
<keyword evidence="7" id="KW-1185">Reference proteome</keyword>
<feature type="domain" description="Metallo-beta-lactamase" evidence="5">
    <location>
        <begin position="60"/>
        <end position="275"/>
    </location>
</feature>
<comment type="similarity">
    <text evidence="4">Belongs to the metallo-beta-lactamase superfamily. Type III sulfatase family.</text>
</comment>
<dbReference type="InterPro" id="IPR038536">
    <property type="entry name" value="Alkyl/aryl-sulf_dimr_sf"/>
</dbReference>
<dbReference type="InterPro" id="IPR029228">
    <property type="entry name" value="Alkyl_sulf_dimr"/>
</dbReference>
<evidence type="ECO:0000256" key="3">
    <source>
        <dbReference type="ARBA" id="ARBA00022833"/>
    </source>
</evidence>
<dbReference type="Pfam" id="PF14864">
    <property type="entry name" value="Alkyl_sulf_C"/>
    <property type="match status" value="1"/>
</dbReference>
<keyword evidence="2" id="KW-0378">Hydrolase</keyword>
<accession>A0AA52EEQ4</accession>